<proteinExistence type="predicted"/>
<dbReference type="InterPro" id="IPR009533">
    <property type="entry name" value="FAM107"/>
</dbReference>
<dbReference type="PANTHER" id="PTHR16768:SF5">
    <property type="entry name" value="FI14214P"/>
    <property type="match status" value="1"/>
</dbReference>
<accession>A0A9N9WRX4</accession>
<keyword evidence="3" id="KW-1185">Reference proteome</keyword>
<keyword evidence="1" id="KW-0175">Coiled coil</keyword>
<dbReference type="OrthoDB" id="5963205at2759"/>
<dbReference type="EMBL" id="OU895878">
    <property type="protein sequence ID" value="CAG9803779.1"/>
    <property type="molecule type" value="Genomic_DNA"/>
</dbReference>
<name>A0A9N9WRX4_9DIPT</name>
<dbReference type="Proteomes" id="UP001153620">
    <property type="component" value="Chromosome 2"/>
</dbReference>
<reference evidence="2" key="1">
    <citation type="submission" date="2022-01" db="EMBL/GenBank/DDBJ databases">
        <authorList>
            <person name="King R."/>
        </authorList>
    </citation>
    <scope>NUCLEOTIDE SEQUENCE</scope>
</reference>
<gene>
    <name evidence="2" type="ORF">CHIRRI_LOCUS6675</name>
</gene>
<evidence type="ECO:0000313" key="3">
    <source>
        <dbReference type="Proteomes" id="UP001153620"/>
    </source>
</evidence>
<sequence length="127" mass="14741">MDKKMNRDEEGLILPKKLINPCLESRDRQNLHRELMFNQKVGKNVLNQKSELQIALQRQKERQFLAAHFETQSTPSIQTELGKVITERAQKLESSSKDIDSSQNNSEFNEEYLKARAKLRASNKIQA</sequence>
<reference evidence="2" key="2">
    <citation type="submission" date="2022-10" db="EMBL/GenBank/DDBJ databases">
        <authorList>
            <consortium name="ENA_rothamsted_submissions"/>
            <consortium name="culmorum"/>
            <person name="King R."/>
        </authorList>
    </citation>
    <scope>NUCLEOTIDE SEQUENCE</scope>
</reference>
<dbReference type="PANTHER" id="PTHR16768">
    <property type="entry name" value="DOWN REGULATED IN RENAL CARCINOMA 1/TU3A"/>
    <property type="match status" value="1"/>
</dbReference>
<evidence type="ECO:0000256" key="1">
    <source>
        <dbReference type="ARBA" id="ARBA00023054"/>
    </source>
</evidence>
<organism evidence="2 3">
    <name type="scientific">Chironomus riparius</name>
    <dbReference type="NCBI Taxonomy" id="315576"/>
    <lineage>
        <taxon>Eukaryota</taxon>
        <taxon>Metazoa</taxon>
        <taxon>Ecdysozoa</taxon>
        <taxon>Arthropoda</taxon>
        <taxon>Hexapoda</taxon>
        <taxon>Insecta</taxon>
        <taxon>Pterygota</taxon>
        <taxon>Neoptera</taxon>
        <taxon>Endopterygota</taxon>
        <taxon>Diptera</taxon>
        <taxon>Nematocera</taxon>
        <taxon>Chironomoidea</taxon>
        <taxon>Chironomidae</taxon>
        <taxon>Chironominae</taxon>
        <taxon>Chironomus</taxon>
    </lineage>
</organism>
<dbReference type="AlphaFoldDB" id="A0A9N9WRX4"/>
<dbReference type="Pfam" id="PF06625">
    <property type="entry name" value="DUF1151"/>
    <property type="match status" value="1"/>
</dbReference>
<protein>
    <recommendedName>
        <fullName evidence="4">Protein FAM107B</fullName>
    </recommendedName>
</protein>
<evidence type="ECO:0000313" key="2">
    <source>
        <dbReference type="EMBL" id="CAG9803779.1"/>
    </source>
</evidence>
<evidence type="ECO:0008006" key="4">
    <source>
        <dbReference type="Google" id="ProtNLM"/>
    </source>
</evidence>